<feature type="compositionally biased region" description="Basic residues" evidence="6">
    <location>
        <begin position="312"/>
        <end position="330"/>
    </location>
</feature>
<dbReference type="InterPro" id="IPR047187">
    <property type="entry name" value="SF1_C_Upf1"/>
</dbReference>
<evidence type="ECO:0000256" key="3">
    <source>
        <dbReference type="ARBA" id="ARBA00022801"/>
    </source>
</evidence>
<keyword evidence="9" id="KW-1185">Reference proteome</keyword>
<evidence type="ECO:0000256" key="1">
    <source>
        <dbReference type="ARBA" id="ARBA00007913"/>
    </source>
</evidence>
<dbReference type="GO" id="GO:0005524">
    <property type="term" value="F:ATP binding"/>
    <property type="evidence" value="ECO:0007669"/>
    <property type="project" value="UniProtKB-KW"/>
</dbReference>
<dbReference type="SMART" id="SM00382">
    <property type="entry name" value="AAA"/>
    <property type="match status" value="1"/>
</dbReference>
<dbReference type="SUPFAM" id="SSF52540">
    <property type="entry name" value="P-loop containing nucleoside triphosphate hydrolases"/>
    <property type="match status" value="1"/>
</dbReference>
<comment type="similarity">
    <text evidence="1">Belongs to the DNA2/NAM7 helicase family.</text>
</comment>
<comment type="caution">
    <text evidence="8">The sequence shown here is derived from an EMBL/GenBank/DDBJ whole genome shotgun (WGS) entry which is preliminary data.</text>
</comment>
<keyword evidence="5" id="KW-0067">ATP-binding</keyword>
<evidence type="ECO:0000313" key="8">
    <source>
        <dbReference type="EMBL" id="GMG22022.1"/>
    </source>
</evidence>
<dbReference type="AlphaFoldDB" id="A0A9W6YWC7"/>
<dbReference type="EMBL" id="BSXU01000886">
    <property type="protein sequence ID" value="GMG22022.1"/>
    <property type="molecule type" value="Genomic_DNA"/>
</dbReference>
<dbReference type="PANTHER" id="PTHR10887">
    <property type="entry name" value="DNA2/NAM7 HELICASE FAMILY"/>
    <property type="match status" value="1"/>
</dbReference>
<dbReference type="GO" id="GO:0003678">
    <property type="term" value="F:DNA helicase activity"/>
    <property type="evidence" value="ECO:0007669"/>
    <property type="project" value="UniProtKB-ARBA"/>
</dbReference>
<accession>A0A9W6YWC7</accession>
<dbReference type="Gene3D" id="3.40.50.300">
    <property type="entry name" value="P-loop containing nucleotide triphosphate hydrolases"/>
    <property type="match status" value="2"/>
</dbReference>
<feature type="domain" description="AAA+ ATPase" evidence="7">
    <location>
        <begin position="39"/>
        <end position="284"/>
    </location>
</feature>
<dbReference type="InterPro" id="IPR041679">
    <property type="entry name" value="DNA2/NAM7-like_C"/>
</dbReference>
<dbReference type="GO" id="GO:0003724">
    <property type="term" value="F:RNA helicase activity"/>
    <property type="evidence" value="ECO:0007669"/>
    <property type="project" value="TreeGrafter"/>
</dbReference>
<dbReference type="FunFam" id="3.40.50.300:FF:000326">
    <property type="entry name" value="P-loop containing nucleoside triphosphate hydrolase"/>
    <property type="match status" value="1"/>
</dbReference>
<proteinExistence type="inferred from homology"/>
<keyword evidence="4" id="KW-0347">Helicase</keyword>
<dbReference type="GO" id="GO:0005694">
    <property type="term" value="C:chromosome"/>
    <property type="evidence" value="ECO:0007669"/>
    <property type="project" value="UniProtKB-ARBA"/>
</dbReference>
<dbReference type="OrthoDB" id="6513042at2759"/>
<evidence type="ECO:0000256" key="2">
    <source>
        <dbReference type="ARBA" id="ARBA00022741"/>
    </source>
</evidence>
<dbReference type="Pfam" id="PF13087">
    <property type="entry name" value="AAA_12"/>
    <property type="match status" value="1"/>
</dbReference>
<feature type="region of interest" description="Disordered" evidence="6">
    <location>
        <begin position="310"/>
        <end position="331"/>
    </location>
</feature>
<sequence>MMLGSFDDVSASDIDPIDYSLIEERLNESQKLAVDSALTKKLTLVKGPPGSGKTTVIHEMILQLIDKGNYPILVVATSNLAIDNVAEKLMNGRKRVDMVRVPATLKDYPESHKLGPICLHNIVKKQLSIKDAELYERIIKEEFEELTPDEYTHLMSLSTSKGKAILGDAKVILSTVISAASSLLKTVENFPVVIMDEANFCSEPHSLVPLSVPGVNKLVLVGDEKQLGMNTTVKSFGFSFFEKALKLLPESKPIMLNVQYRMHPQISEFPRLRFYDDLLKDGVTRSDRHSKKIKYPVYFYDYGGKTAATEHKMKKKPKTKHHPMFRKKRKEGVEEEEEQEYSFVNYKEAALVTKIVNKLIFDLRIPPDRIGVISSYSCQRDVIMSMINFTSRVEERRKVMVATIDAFQGREKDIVVMSCVRSNPESRIGFMNNQRRMNVALTRAKYCMVLVGNALCLENSSSVWKEYIEYLDDRCLVFKLGES</sequence>
<keyword evidence="2" id="KW-0547">Nucleotide-binding</keyword>
<evidence type="ECO:0000259" key="7">
    <source>
        <dbReference type="SMART" id="SM00382"/>
    </source>
</evidence>
<dbReference type="GO" id="GO:0016787">
    <property type="term" value="F:hydrolase activity"/>
    <property type="evidence" value="ECO:0007669"/>
    <property type="project" value="UniProtKB-KW"/>
</dbReference>
<reference evidence="8" key="1">
    <citation type="submission" date="2023-04" db="EMBL/GenBank/DDBJ databases">
        <title>Ambrosiozyma monospora NBRC 1965.</title>
        <authorList>
            <person name="Ichikawa N."/>
            <person name="Sato H."/>
            <person name="Tonouchi N."/>
        </authorList>
    </citation>
    <scope>NUCLEOTIDE SEQUENCE</scope>
    <source>
        <strain evidence="8">NBRC 1965</strain>
    </source>
</reference>
<evidence type="ECO:0000256" key="6">
    <source>
        <dbReference type="SAM" id="MobiDB-lite"/>
    </source>
</evidence>
<dbReference type="GO" id="GO:0000184">
    <property type="term" value="P:nuclear-transcribed mRNA catabolic process, nonsense-mediated decay"/>
    <property type="evidence" value="ECO:0007669"/>
    <property type="project" value="TreeGrafter"/>
</dbReference>
<dbReference type="Proteomes" id="UP001165063">
    <property type="component" value="Unassembled WGS sequence"/>
</dbReference>
<evidence type="ECO:0000256" key="4">
    <source>
        <dbReference type="ARBA" id="ARBA00022806"/>
    </source>
</evidence>
<dbReference type="InterPro" id="IPR041677">
    <property type="entry name" value="DNA2/NAM7_AAA_11"/>
</dbReference>
<evidence type="ECO:0000256" key="5">
    <source>
        <dbReference type="ARBA" id="ARBA00022840"/>
    </source>
</evidence>
<dbReference type="GO" id="GO:0005737">
    <property type="term" value="C:cytoplasm"/>
    <property type="evidence" value="ECO:0007669"/>
    <property type="project" value="TreeGrafter"/>
</dbReference>
<evidence type="ECO:0000313" key="9">
    <source>
        <dbReference type="Proteomes" id="UP001165063"/>
    </source>
</evidence>
<dbReference type="CDD" id="cd18808">
    <property type="entry name" value="SF1_C_Upf1"/>
    <property type="match status" value="1"/>
</dbReference>
<name>A0A9W6YWC7_AMBMO</name>
<dbReference type="Pfam" id="PF13086">
    <property type="entry name" value="AAA_11"/>
    <property type="match status" value="2"/>
</dbReference>
<dbReference type="InterPro" id="IPR003593">
    <property type="entry name" value="AAA+_ATPase"/>
</dbReference>
<gene>
    <name evidence="8" type="ORF">Amon01_000244200</name>
</gene>
<dbReference type="PANTHER" id="PTHR10887:SF317">
    <property type="entry name" value="ATP-DEPENDENT RNA HELICASE ECM32-RELATED"/>
    <property type="match status" value="1"/>
</dbReference>
<protein>
    <submittedName>
        <fullName evidence="8">Unnamed protein product</fullName>
    </submittedName>
</protein>
<dbReference type="InterPro" id="IPR045055">
    <property type="entry name" value="DNA2/NAM7-like"/>
</dbReference>
<keyword evidence="3" id="KW-0378">Hydrolase</keyword>
<dbReference type="InterPro" id="IPR027417">
    <property type="entry name" value="P-loop_NTPase"/>
</dbReference>
<organism evidence="8 9">
    <name type="scientific">Ambrosiozyma monospora</name>
    <name type="common">Yeast</name>
    <name type="synonym">Endomycopsis monosporus</name>
    <dbReference type="NCBI Taxonomy" id="43982"/>
    <lineage>
        <taxon>Eukaryota</taxon>
        <taxon>Fungi</taxon>
        <taxon>Dikarya</taxon>
        <taxon>Ascomycota</taxon>
        <taxon>Saccharomycotina</taxon>
        <taxon>Pichiomycetes</taxon>
        <taxon>Pichiales</taxon>
        <taxon>Pichiaceae</taxon>
        <taxon>Ambrosiozyma</taxon>
    </lineage>
</organism>